<evidence type="ECO:0000256" key="1">
    <source>
        <dbReference type="SAM" id="SignalP"/>
    </source>
</evidence>
<dbReference type="RefSeq" id="WP_120163830.1">
    <property type="nucleotide sequence ID" value="NZ_NSDJ01000002.1"/>
</dbReference>
<proteinExistence type="predicted"/>
<dbReference type="GeneID" id="302711879"/>
<reference evidence="2 3" key="1">
    <citation type="submission" date="2017-08" db="EMBL/GenBank/DDBJ databases">
        <title>Comparative genomics of bacteria isolated from necrotic lesions of AOD affected trees.</title>
        <authorList>
            <person name="Doonan J."/>
            <person name="Denman S."/>
            <person name="Mcdonald J.E."/>
        </authorList>
    </citation>
    <scope>NUCLEOTIDE SEQUENCE [LARGE SCALE GENOMIC DNA]</scope>
    <source>
        <strain evidence="2 3">CIP 105588</strain>
    </source>
</reference>
<accession>A0ABX9PNM1</accession>
<comment type="caution">
    <text evidence="2">The sequence shown here is derived from an EMBL/GenBank/DDBJ whole genome shotgun (WGS) entry which is preliminary data.</text>
</comment>
<name>A0ABX9PNM1_9GAMM</name>
<evidence type="ECO:0000313" key="2">
    <source>
        <dbReference type="EMBL" id="RKF66462.1"/>
    </source>
</evidence>
<gene>
    <name evidence="2" type="ORF">CKQ54_24055</name>
</gene>
<keyword evidence="3" id="KW-1185">Reference proteome</keyword>
<protein>
    <submittedName>
        <fullName evidence="2">Uncharacterized protein</fullName>
    </submittedName>
</protein>
<feature type="chain" id="PRO_5047349589" evidence="1">
    <location>
        <begin position="23"/>
        <end position="248"/>
    </location>
</feature>
<evidence type="ECO:0000313" key="3">
    <source>
        <dbReference type="Proteomes" id="UP000284853"/>
    </source>
</evidence>
<organism evidence="2 3">
    <name type="scientific">Rahnella variigena</name>
    <dbReference type="NCBI Taxonomy" id="574964"/>
    <lineage>
        <taxon>Bacteria</taxon>
        <taxon>Pseudomonadati</taxon>
        <taxon>Pseudomonadota</taxon>
        <taxon>Gammaproteobacteria</taxon>
        <taxon>Enterobacterales</taxon>
        <taxon>Yersiniaceae</taxon>
        <taxon>Rahnella</taxon>
    </lineage>
</organism>
<dbReference type="Proteomes" id="UP000284853">
    <property type="component" value="Unassembled WGS sequence"/>
</dbReference>
<sequence length="248" mass="28068">MKNIFEILLIMIYTFIAESALATTDNNYQGNSLINAVRNNYNNSGSVNFSVVKTEYFDSYAYFCGIPLYDNGDYFKNNEFISVYDMLMQRSDEGSWKQIANFNHFASNNTKSVCHLSGGIEKLLSELNNSNDFCKSVEKGTPERKNILDAVRDKKNQQLIVTRLCKTSSIAYFCGVSLDEKTGFINRTDNAIDVNDVILMKNSDGKWNKIVDLGLFAIKVKDVKCYFGNEGVSLQNYVLQDAANKLKE</sequence>
<dbReference type="EMBL" id="NSDJ01000002">
    <property type="protein sequence ID" value="RKF66462.1"/>
    <property type="molecule type" value="Genomic_DNA"/>
</dbReference>
<keyword evidence="1" id="KW-0732">Signal</keyword>
<feature type="signal peptide" evidence="1">
    <location>
        <begin position="1"/>
        <end position="22"/>
    </location>
</feature>